<accession>A0A9X3SPP0</accession>
<organism evidence="1 2">
    <name type="scientific">Glycomyces luteolus</name>
    <dbReference type="NCBI Taxonomy" id="2670330"/>
    <lineage>
        <taxon>Bacteria</taxon>
        <taxon>Bacillati</taxon>
        <taxon>Actinomycetota</taxon>
        <taxon>Actinomycetes</taxon>
        <taxon>Glycomycetales</taxon>
        <taxon>Glycomycetaceae</taxon>
        <taxon>Glycomyces</taxon>
    </lineage>
</organism>
<protein>
    <submittedName>
        <fullName evidence="1">DUF2267 domain-containing protein</fullName>
    </submittedName>
</protein>
<dbReference type="AlphaFoldDB" id="A0A9X3SPP0"/>
<proteinExistence type="predicted"/>
<dbReference type="InterPro" id="IPR018727">
    <property type="entry name" value="DUF2267"/>
</dbReference>
<comment type="caution">
    <text evidence="1">The sequence shown here is derived from an EMBL/GenBank/DDBJ whole genome shotgun (WGS) entry which is preliminary data.</text>
</comment>
<name>A0A9X3SPP0_9ACTN</name>
<dbReference type="InterPro" id="IPR038282">
    <property type="entry name" value="DUF2267_sf"/>
</dbReference>
<dbReference type="Gene3D" id="1.10.490.110">
    <property type="entry name" value="Uncharacterized conserved protein DUF2267"/>
    <property type="match status" value="1"/>
</dbReference>
<keyword evidence="2" id="KW-1185">Reference proteome</keyword>
<dbReference type="RefSeq" id="WP_270107899.1">
    <property type="nucleotide sequence ID" value="NZ_JAPZVP010000001.1"/>
</dbReference>
<evidence type="ECO:0000313" key="2">
    <source>
        <dbReference type="Proteomes" id="UP001146067"/>
    </source>
</evidence>
<dbReference type="Pfam" id="PF10025">
    <property type="entry name" value="DUF2267"/>
    <property type="match status" value="1"/>
</dbReference>
<dbReference type="EMBL" id="JAPZVP010000001">
    <property type="protein sequence ID" value="MDA1358124.1"/>
    <property type="molecule type" value="Genomic_DNA"/>
</dbReference>
<gene>
    <name evidence="1" type="ORF">O1R50_00700</name>
</gene>
<dbReference type="Proteomes" id="UP001146067">
    <property type="component" value="Unassembled WGS sequence"/>
</dbReference>
<evidence type="ECO:0000313" key="1">
    <source>
        <dbReference type="EMBL" id="MDA1358124.1"/>
    </source>
</evidence>
<sequence length="138" mass="15116">MHHDQFIGQLQARAHLSSRGEAERAARATLETLGERITDPLARKLASQLPPEIGEHLHRYAAPDGHGTGEHFGFDEFAHRVAEREHIKEPEAVFHARAVFELLGEGTTGGIMDHVRESLPPDLRPLVDAGSRGGLSHG</sequence>
<reference evidence="1" key="1">
    <citation type="submission" date="2022-12" db="EMBL/GenBank/DDBJ databases">
        <title>Gycomyces niveus sp.nov.,a novel actinomycete isolated from soil in Shouguan.</title>
        <authorList>
            <person name="Yang X."/>
        </authorList>
    </citation>
    <scope>NUCLEOTIDE SEQUENCE</scope>
    <source>
        <strain evidence="1">NEAU-A15</strain>
    </source>
</reference>